<sequence length="301" mass="32159">MKNKYLSILLLALAFTSAKSWAFTCQSLGKSISTSGSVNVYVDLDPEIQPGKNLVVNLGNSIQCRNDASTVYTDPVWVDSGSAFVSDLSGFNGYLTYYGTQYPFPLKSATDAVNHTWGTFRPWETVLYISPISAAGGVFIKKGSRVAQLTLKKRDSLNGNIQTIIWNIYANNSVEIPTGGCDISSRDVNVDLPDYDANAYQQVTVPLTVKCAQTQNLNFTLSGTTAGSDTVFQNVAANGAQGIGIQILRNNTPVVAGDKNALGYVSTTPVSLGLSAQYGLTSGQVTAGLVKSVIDVTFTYQ</sequence>
<comment type="similarity">
    <text evidence="2">Belongs to the fimbrial protein family.</text>
</comment>
<evidence type="ECO:0000256" key="1">
    <source>
        <dbReference type="ARBA" id="ARBA00004561"/>
    </source>
</evidence>
<dbReference type="InterPro" id="IPR036937">
    <property type="entry name" value="Adhesion_dom_fimbrial_sf"/>
</dbReference>
<evidence type="ECO:0000256" key="2">
    <source>
        <dbReference type="ARBA" id="ARBA00006671"/>
    </source>
</evidence>
<dbReference type="RefSeq" id="WP_181716372.1">
    <property type="nucleotide sequence ID" value="NZ_MN256757.1"/>
</dbReference>
<evidence type="ECO:0000259" key="6">
    <source>
        <dbReference type="Pfam" id="PF09160"/>
    </source>
</evidence>
<gene>
    <name evidence="7" type="primary">fimH</name>
</gene>
<protein>
    <submittedName>
        <fullName evidence="7">Mannose-specific adhesin FimH</fullName>
    </submittedName>
</protein>
<name>A0A6G6AKQ5_ECOLX</name>
<dbReference type="SUPFAM" id="SSF49401">
    <property type="entry name" value="Bacterial adhesins"/>
    <property type="match status" value="2"/>
</dbReference>
<dbReference type="GO" id="GO:0043709">
    <property type="term" value="P:cell adhesion involved in single-species biofilm formation"/>
    <property type="evidence" value="ECO:0007669"/>
    <property type="project" value="TreeGrafter"/>
</dbReference>
<proteinExistence type="inferred from homology"/>
<feature type="signal peptide" evidence="4">
    <location>
        <begin position="1"/>
        <end position="22"/>
    </location>
</feature>
<evidence type="ECO:0000256" key="4">
    <source>
        <dbReference type="SAM" id="SignalP"/>
    </source>
</evidence>
<dbReference type="InterPro" id="IPR015243">
    <property type="entry name" value="FimH_man-bd"/>
</dbReference>
<accession>A0A6G6AKQ5</accession>
<dbReference type="Gene3D" id="2.60.40.1090">
    <property type="entry name" value="Fimbrial-type adhesion domain"/>
    <property type="match status" value="2"/>
</dbReference>
<dbReference type="Pfam" id="PF00419">
    <property type="entry name" value="Fimbrial"/>
    <property type="match status" value="1"/>
</dbReference>
<dbReference type="PANTHER" id="PTHR33420:SF14">
    <property type="entry name" value="TYPE 1 FIMBRIN D-MANNOSE SPECIFIC ADHESIN"/>
    <property type="match status" value="1"/>
</dbReference>
<dbReference type="InterPro" id="IPR000259">
    <property type="entry name" value="Adhesion_dom_fimbrial"/>
</dbReference>
<dbReference type="CDD" id="cd10466">
    <property type="entry name" value="FimH_man-bind"/>
    <property type="match status" value="1"/>
</dbReference>
<dbReference type="Pfam" id="PF09160">
    <property type="entry name" value="FimH_man-bind"/>
    <property type="match status" value="1"/>
</dbReference>
<keyword evidence="3" id="KW-0281">Fimbrium</keyword>
<feature type="domain" description="FimH mannose-binding" evidence="6">
    <location>
        <begin position="29"/>
        <end position="167"/>
    </location>
</feature>
<evidence type="ECO:0000256" key="3">
    <source>
        <dbReference type="ARBA" id="ARBA00023263"/>
    </source>
</evidence>
<dbReference type="InterPro" id="IPR050263">
    <property type="entry name" value="Bact_Fimbrial_Adh_Pro"/>
</dbReference>
<dbReference type="EMBL" id="MN256757">
    <property type="protein sequence ID" value="QID22263.1"/>
    <property type="molecule type" value="Genomic_DNA"/>
</dbReference>
<comment type="subcellular location">
    <subcellularLocation>
        <location evidence="1">Fimbrium</location>
    </subcellularLocation>
</comment>
<dbReference type="GO" id="GO:0009289">
    <property type="term" value="C:pilus"/>
    <property type="evidence" value="ECO:0007669"/>
    <property type="project" value="UniProtKB-SubCell"/>
</dbReference>
<dbReference type="PANTHER" id="PTHR33420">
    <property type="entry name" value="FIMBRIAL SUBUNIT ELFA-RELATED"/>
    <property type="match status" value="1"/>
</dbReference>
<keyword evidence="7" id="KW-0614">Plasmid</keyword>
<dbReference type="AlphaFoldDB" id="A0A6G6AKQ5"/>
<organism evidence="7">
    <name type="scientific">Escherichia coli</name>
    <dbReference type="NCBI Taxonomy" id="562"/>
    <lineage>
        <taxon>Bacteria</taxon>
        <taxon>Pseudomonadati</taxon>
        <taxon>Pseudomonadota</taxon>
        <taxon>Gammaproteobacteria</taxon>
        <taxon>Enterobacterales</taxon>
        <taxon>Enterobacteriaceae</taxon>
        <taxon>Escherichia</taxon>
    </lineage>
</organism>
<evidence type="ECO:0000259" key="5">
    <source>
        <dbReference type="Pfam" id="PF00419"/>
    </source>
</evidence>
<reference evidence="7" key="1">
    <citation type="submission" date="2019-08" db="EMBL/GenBank/DDBJ databases">
        <authorList>
            <person name="Yao H."/>
        </authorList>
    </citation>
    <scope>NUCLEOTIDE SEQUENCE</scope>
    <source>
        <strain evidence="7">4M18F</strain>
        <plasmid evidence="7">p4M18F</plasmid>
    </source>
</reference>
<feature type="chain" id="PRO_5026113730" evidence="4">
    <location>
        <begin position="23"/>
        <end position="301"/>
    </location>
</feature>
<geneLocation type="plasmid" evidence="7">
    <name>p4M18F</name>
</geneLocation>
<dbReference type="InterPro" id="IPR008966">
    <property type="entry name" value="Adhesion_dom_sf"/>
</dbReference>
<keyword evidence="4" id="KW-0732">Signal</keyword>
<feature type="domain" description="Fimbrial-type adhesion" evidence="5">
    <location>
        <begin position="180"/>
        <end position="301"/>
    </location>
</feature>
<evidence type="ECO:0000313" key="7">
    <source>
        <dbReference type="EMBL" id="QID22263.1"/>
    </source>
</evidence>